<gene>
    <name evidence="2" type="ORF">CK203_104204</name>
</gene>
<feature type="domain" description="Retrovirus-related Pol polyprotein from transposon TNT 1-94-like beta-barrel" evidence="1">
    <location>
        <begin position="202"/>
        <end position="245"/>
    </location>
</feature>
<accession>A0A438BMV4</accession>
<reference evidence="2 3" key="1">
    <citation type="journal article" date="2018" name="PLoS Genet.">
        <title>Population sequencing reveals clonal diversity and ancestral inbreeding in the grapevine cultivar Chardonnay.</title>
        <authorList>
            <person name="Roach M.J."/>
            <person name="Johnson D.L."/>
            <person name="Bohlmann J."/>
            <person name="van Vuuren H.J."/>
            <person name="Jones S.J."/>
            <person name="Pretorius I.S."/>
            <person name="Schmidt S.A."/>
            <person name="Borneman A.R."/>
        </authorList>
    </citation>
    <scope>NUCLEOTIDE SEQUENCE [LARGE SCALE GENOMIC DNA]</scope>
    <source>
        <strain evidence="3">cv. Chardonnay</strain>
        <tissue evidence="2">Leaf</tissue>
    </source>
</reference>
<organism evidence="2 3">
    <name type="scientific">Vitis vinifera</name>
    <name type="common">Grape</name>
    <dbReference type="NCBI Taxonomy" id="29760"/>
    <lineage>
        <taxon>Eukaryota</taxon>
        <taxon>Viridiplantae</taxon>
        <taxon>Streptophyta</taxon>
        <taxon>Embryophyta</taxon>
        <taxon>Tracheophyta</taxon>
        <taxon>Spermatophyta</taxon>
        <taxon>Magnoliopsida</taxon>
        <taxon>eudicotyledons</taxon>
        <taxon>Gunneridae</taxon>
        <taxon>Pentapetalae</taxon>
        <taxon>rosids</taxon>
        <taxon>Vitales</taxon>
        <taxon>Vitaceae</taxon>
        <taxon>Viteae</taxon>
        <taxon>Vitis</taxon>
    </lineage>
</organism>
<name>A0A438BMV4_VITVI</name>
<protein>
    <recommendedName>
        <fullName evidence="1">Retrovirus-related Pol polyprotein from transposon TNT 1-94-like beta-barrel domain-containing protein</fullName>
    </recommendedName>
</protein>
<dbReference type="EMBL" id="QGNW01002712">
    <property type="protein sequence ID" value="RVW12306.1"/>
    <property type="molecule type" value="Genomic_DNA"/>
</dbReference>
<evidence type="ECO:0000259" key="1">
    <source>
        <dbReference type="Pfam" id="PF22936"/>
    </source>
</evidence>
<evidence type="ECO:0000313" key="2">
    <source>
        <dbReference type="EMBL" id="RVW12306.1"/>
    </source>
</evidence>
<dbReference type="Pfam" id="PF22936">
    <property type="entry name" value="Pol_BBD"/>
    <property type="match status" value="1"/>
</dbReference>
<evidence type="ECO:0000313" key="3">
    <source>
        <dbReference type="Proteomes" id="UP000288805"/>
    </source>
</evidence>
<dbReference type="Proteomes" id="UP000288805">
    <property type="component" value="Unassembled WGS sequence"/>
</dbReference>
<dbReference type="AlphaFoldDB" id="A0A438BMV4"/>
<sequence length="255" mass="28397">MYIRGRGKMGYLTSEKKAPAVDDPNYAIWDAENSMVMTWLVNSMEEDISSNYMCYPTAQELWENDGLHHKKTMEDNRIFKFLAGLNVEFDEKRRESEECDVGKKGPGVAIEGSALVTTGGGYNKVAAFQHKSDERPRFGDKPGRTIIPTANEAETSPFTTEQMEHLLALLKSNLTSSTSSVSLAHTGNELYVLSCRFKSTPWIIDSGASDHMTNSSNMFESYSPCPGNKKVRIADGNFSPIAGKGPELREEDWQC</sequence>
<dbReference type="PANTHER" id="PTHR37610:SF47">
    <property type="entry name" value="RETROTRANSPOSON COPIA-LIKE N-TERMINAL DOMAIN-CONTAINING PROTEIN"/>
    <property type="match status" value="1"/>
</dbReference>
<proteinExistence type="predicted"/>
<dbReference type="InterPro" id="IPR054722">
    <property type="entry name" value="PolX-like_BBD"/>
</dbReference>
<dbReference type="PANTHER" id="PTHR37610">
    <property type="entry name" value="CCHC-TYPE DOMAIN-CONTAINING PROTEIN"/>
    <property type="match status" value="1"/>
</dbReference>
<comment type="caution">
    <text evidence="2">The sequence shown here is derived from an EMBL/GenBank/DDBJ whole genome shotgun (WGS) entry which is preliminary data.</text>
</comment>